<sequence>MFPTLGVTACHLMLSVKIMQLPPAERRHSEALTSHISLVSVQTSNPICGEQRWQNPGASRAVHCSRPPSPALRESLSLAENKQLSGYLSWALIKRCQSFTRLAPANQSGASTHAVPAYMQQGGGQRVKHGTVFLHPSSSLSEVSAVNAVPHKLSSLHLL</sequence>
<name>A0AA88P7G2_9TELE</name>
<dbReference type="AlphaFoldDB" id="A0AA88P7G2"/>
<evidence type="ECO:0000313" key="2">
    <source>
        <dbReference type="Proteomes" id="UP001187343"/>
    </source>
</evidence>
<comment type="caution">
    <text evidence="1">The sequence shown here is derived from an EMBL/GenBank/DDBJ whole genome shotgun (WGS) entry which is preliminary data.</text>
</comment>
<evidence type="ECO:0000313" key="1">
    <source>
        <dbReference type="EMBL" id="KAK2871276.1"/>
    </source>
</evidence>
<gene>
    <name evidence="1" type="ORF">Q8A67_023803</name>
</gene>
<keyword evidence="2" id="KW-1185">Reference proteome</keyword>
<accession>A0AA88P7G2</accession>
<reference evidence="1" key="1">
    <citation type="submission" date="2023-08" db="EMBL/GenBank/DDBJ databases">
        <title>Chromosome-level Genome Assembly of mud carp (Cirrhinus molitorella).</title>
        <authorList>
            <person name="Liu H."/>
        </authorList>
    </citation>
    <scope>NUCLEOTIDE SEQUENCE</scope>
    <source>
        <strain evidence="1">Prfri</strain>
        <tissue evidence="1">Muscle</tissue>
    </source>
</reference>
<protein>
    <submittedName>
        <fullName evidence="1">Uncharacterized protein</fullName>
    </submittedName>
</protein>
<dbReference type="Proteomes" id="UP001187343">
    <property type="component" value="Unassembled WGS sequence"/>
</dbReference>
<organism evidence="1 2">
    <name type="scientific">Cirrhinus molitorella</name>
    <name type="common">mud carp</name>
    <dbReference type="NCBI Taxonomy" id="172907"/>
    <lineage>
        <taxon>Eukaryota</taxon>
        <taxon>Metazoa</taxon>
        <taxon>Chordata</taxon>
        <taxon>Craniata</taxon>
        <taxon>Vertebrata</taxon>
        <taxon>Euteleostomi</taxon>
        <taxon>Actinopterygii</taxon>
        <taxon>Neopterygii</taxon>
        <taxon>Teleostei</taxon>
        <taxon>Ostariophysi</taxon>
        <taxon>Cypriniformes</taxon>
        <taxon>Cyprinidae</taxon>
        <taxon>Labeoninae</taxon>
        <taxon>Labeonini</taxon>
        <taxon>Cirrhinus</taxon>
    </lineage>
</organism>
<proteinExistence type="predicted"/>
<dbReference type="EMBL" id="JAUYZG010000023">
    <property type="protein sequence ID" value="KAK2871276.1"/>
    <property type="molecule type" value="Genomic_DNA"/>
</dbReference>